<feature type="region of interest" description="Disordered" evidence="5">
    <location>
        <begin position="577"/>
        <end position="596"/>
    </location>
</feature>
<dbReference type="PANTHER" id="PTHR22970">
    <property type="entry name" value="AT-RICH INTERACTIVE DOMAIN-CONTAINING PROTEIN 2"/>
    <property type="match status" value="1"/>
</dbReference>
<feature type="region of interest" description="Disordered" evidence="5">
    <location>
        <begin position="482"/>
        <end position="517"/>
    </location>
</feature>
<dbReference type="PANTHER" id="PTHR22970:SF14">
    <property type="entry name" value="AT-RICH INTERACTIVE DOMAIN-CONTAINING PROTEIN 2"/>
    <property type="match status" value="1"/>
</dbReference>
<reference evidence="7" key="1">
    <citation type="journal article" date="2022" name="New Phytol.">
        <title>Evolutionary transition to the ectomycorrhizal habit in the genomes of a hyperdiverse lineage of mushroom-forming fungi.</title>
        <authorList>
            <person name="Looney B."/>
            <person name="Miyauchi S."/>
            <person name="Morin E."/>
            <person name="Drula E."/>
            <person name="Courty P.E."/>
            <person name="Kohler A."/>
            <person name="Kuo A."/>
            <person name="LaButti K."/>
            <person name="Pangilinan J."/>
            <person name="Lipzen A."/>
            <person name="Riley R."/>
            <person name="Andreopoulos W."/>
            <person name="He G."/>
            <person name="Johnson J."/>
            <person name="Nolan M."/>
            <person name="Tritt A."/>
            <person name="Barry K.W."/>
            <person name="Grigoriev I.V."/>
            <person name="Nagy L.G."/>
            <person name="Hibbett D."/>
            <person name="Henrissat B."/>
            <person name="Matheny P.B."/>
            <person name="Labbe J."/>
            <person name="Martin F.M."/>
        </authorList>
    </citation>
    <scope>NUCLEOTIDE SEQUENCE</scope>
    <source>
        <strain evidence="7">BPL690</strain>
    </source>
</reference>
<evidence type="ECO:0000256" key="2">
    <source>
        <dbReference type="ARBA" id="ARBA00023015"/>
    </source>
</evidence>
<dbReference type="SUPFAM" id="SSF48371">
    <property type="entry name" value="ARM repeat"/>
    <property type="match status" value="1"/>
</dbReference>
<proteinExistence type="predicted"/>
<accession>A0AAD4MDL4</accession>
<evidence type="ECO:0000256" key="4">
    <source>
        <dbReference type="ARBA" id="ARBA00023242"/>
    </source>
</evidence>
<dbReference type="GO" id="GO:0006355">
    <property type="term" value="P:regulation of DNA-templated transcription"/>
    <property type="evidence" value="ECO:0007669"/>
    <property type="project" value="InterPro"/>
</dbReference>
<dbReference type="InterPro" id="IPR052406">
    <property type="entry name" value="Chromatin_Remodeling_Comp"/>
</dbReference>
<dbReference type="PROSITE" id="PS51526">
    <property type="entry name" value="RFX_DBD"/>
    <property type="match status" value="1"/>
</dbReference>
<evidence type="ECO:0000259" key="6">
    <source>
        <dbReference type="PROSITE" id="PS51526"/>
    </source>
</evidence>
<evidence type="ECO:0000313" key="8">
    <source>
        <dbReference type="Proteomes" id="UP001203297"/>
    </source>
</evidence>
<feature type="compositionally biased region" description="Polar residues" evidence="5">
    <location>
        <begin position="490"/>
        <end position="501"/>
    </location>
</feature>
<evidence type="ECO:0000313" key="7">
    <source>
        <dbReference type="EMBL" id="KAI0308150.1"/>
    </source>
</evidence>
<feature type="domain" description="RFX-type winged-helix" evidence="6">
    <location>
        <begin position="336"/>
        <end position="412"/>
    </location>
</feature>
<dbReference type="InterPro" id="IPR003150">
    <property type="entry name" value="DNA-bd_RFX"/>
</dbReference>
<protein>
    <recommendedName>
        <fullName evidence="6">RFX-type winged-helix domain-containing protein</fullName>
    </recommendedName>
</protein>
<organism evidence="7 8">
    <name type="scientific">Multifurca ochricompacta</name>
    <dbReference type="NCBI Taxonomy" id="376703"/>
    <lineage>
        <taxon>Eukaryota</taxon>
        <taxon>Fungi</taxon>
        <taxon>Dikarya</taxon>
        <taxon>Basidiomycota</taxon>
        <taxon>Agaricomycotina</taxon>
        <taxon>Agaricomycetes</taxon>
        <taxon>Russulales</taxon>
        <taxon>Russulaceae</taxon>
        <taxon>Multifurca</taxon>
    </lineage>
</organism>
<dbReference type="AlphaFoldDB" id="A0AAD4MDL4"/>
<keyword evidence="8" id="KW-1185">Reference proteome</keyword>
<dbReference type="Proteomes" id="UP001203297">
    <property type="component" value="Unassembled WGS sequence"/>
</dbReference>
<dbReference type="GO" id="GO:0006325">
    <property type="term" value="P:chromatin organization"/>
    <property type="evidence" value="ECO:0007669"/>
    <property type="project" value="UniProtKB-KW"/>
</dbReference>
<gene>
    <name evidence="7" type="ORF">B0F90DRAFT_1621459</name>
</gene>
<dbReference type="GO" id="GO:0016586">
    <property type="term" value="C:RSC-type complex"/>
    <property type="evidence" value="ECO:0007669"/>
    <property type="project" value="TreeGrafter"/>
</dbReference>
<name>A0AAD4MDL4_9AGAM</name>
<keyword evidence="3" id="KW-0804">Transcription</keyword>
<dbReference type="GO" id="GO:0003677">
    <property type="term" value="F:DNA binding"/>
    <property type="evidence" value="ECO:0007669"/>
    <property type="project" value="InterPro"/>
</dbReference>
<comment type="caution">
    <text evidence="7">The sequence shown here is derived from an EMBL/GenBank/DDBJ whole genome shotgun (WGS) entry which is preliminary data.</text>
</comment>
<evidence type="ECO:0000256" key="3">
    <source>
        <dbReference type="ARBA" id="ARBA00023163"/>
    </source>
</evidence>
<keyword evidence="4" id="KW-0539">Nucleus</keyword>
<keyword evidence="2" id="KW-0805">Transcription regulation</keyword>
<evidence type="ECO:0000256" key="5">
    <source>
        <dbReference type="SAM" id="MobiDB-lite"/>
    </source>
</evidence>
<dbReference type="InterPro" id="IPR016024">
    <property type="entry name" value="ARM-type_fold"/>
</dbReference>
<dbReference type="EMBL" id="WTXG01000001">
    <property type="protein sequence ID" value="KAI0308150.1"/>
    <property type="molecule type" value="Genomic_DNA"/>
</dbReference>
<keyword evidence="1" id="KW-0156">Chromatin regulator</keyword>
<evidence type="ECO:0000256" key="1">
    <source>
        <dbReference type="ARBA" id="ARBA00022853"/>
    </source>
</evidence>
<sequence length="685" mass="77238">MAYRPPLLTTTHTALARPAPNTTDDYERWYTEASPNNRMLLSLRSGIPSEIAWAFDRLCRLCNNEQFLFRSIPGLTNTLFEWPEWYIAQNAADSFKLSSLFAMPSSEERKRRHGLEALCIMRNAAAVNDANAEELVNHRKAIHLILSALHNVQPDSDENVEFLLYVTDLFQYIAPTYTLPPASAPQTISPLLPLLDLIRRTPNRSLIVSSLTCLYLLFSNPANSSRLTANSPALSASLLYLPLLSDRVLVDVCINYLYAHLSHPSMAKAFLHHPDMPSTLNLLVTQMLSEQIEDTVSIDIGGPTHTAPAQAVLIKDHELSKEELDGLIALPEPQRCYEWMKLMFVAKPDGELTQVDFWNLYKDVFVPYQDQYHLLVASDVIKNVNVVFPQAQAMVLPGPPQKFVVRGVDRRKDDRSNERFKCLWNRSECNSPPSSSASELYEHILEHISSVEEHGQNCSWATCPREPLPKLNLRAHVLTHLPSVQPPSKHPTQSDTITLPSPQHVYPVSNPTTRPVPPLKTTLSVKKPVADPPSSSLTALLCIRILFRISFTSVEAAPRVDADHFGFPGLIEEDEGMEAPEDSGLSDSEQEGQRRGRRAFSRIRRLLEGVQIRDETLMGWITEMIQSQSQSQSRYRASGLTRAGSCLLLWLVTFYNERPVCIKICYNVSEVVRGTFYNTFWKVAN</sequence>